<reference evidence="2 3" key="1">
    <citation type="submission" date="2021-05" db="EMBL/GenBank/DDBJ databases">
        <title>The draft genome of Geobacter pelophilus DSM 12255.</title>
        <authorList>
            <person name="Xu Z."/>
            <person name="Masuda Y."/>
            <person name="Itoh H."/>
            <person name="Senoo K."/>
        </authorList>
    </citation>
    <scope>NUCLEOTIDE SEQUENCE [LARGE SCALE GENOMIC DNA]</scope>
    <source>
        <strain evidence="2 3">DSM 12255</strain>
    </source>
</reference>
<gene>
    <name evidence="2" type="ORF">KI809_08890</name>
</gene>
<dbReference type="InterPro" id="IPR003141">
    <property type="entry name" value="Pol/His_phosphatase_N"/>
</dbReference>
<dbReference type="Pfam" id="PF02811">
    <property type="entry name" value="PHP"/>
    <property type="match status" value="1"/>
</dbReference>
<dbReference type="PANTHER" id="PTHR42924:SF3">
    <property type="entry name" value="POLYMERASE_HISTIDINOL PHOSPHATASE N-TERMINAL DOMAIN-CONTAINING PROTEIN"/>
    <property type="match status" value="1"/>
</dbReference>
<dbReference type="SMART" id="SM00481">
    <property type="entry name" value="POLIIIAc"/>
    <property type="match status" value="1"/>
</dbReference>
<protein>
    <submittedName>
        <fullName evidence="2">PHP domain-containing protein</fullName>
    </submittedName>
</protein>
<organism evidence="2 3">
    <name type="scientific">Geoanaerobacter pelophilus</name>
    <dbReference type="NCBI Taxonomy" id="60036"/>
    <lineage>
        <taxon>Bacteria</taxon>
        <taxon>Pseudomonadati</taxon>
        <taxon>Thermodesulfobacteriota</taxon>
        <taxon>Desulfuromonadia</taxon>
        <taxon>Geobacterales</taxon>
        <taxon>Geobacteraceae</taxon>
        <taxon>Geoanaerobacter</taxon>
    </lineage>
</organism>
<dbReference type="SUPFAM" id="SSF89550">
    <property type="entry name" value="PHP domain-like"/>
    <property type="match status" value="1"/>
</dbReference>
<dbReference type="PANTHER" id="PTHR42924">
    <property type="entry name" value="EXONUCLEASE"/>
    <property type="match status" value="1"/>
</dbReference>
<dbReference type="Gene3D" id="1.10.150.650">
    <property type="match status" value="1"/>
</dbReference>
<dbReference type="CDD" id="cd07438">
    <property type="entry name" value="PHP_HisPPase_AMP"/>
    <property type="match status" value="1"/>
</dbReference>
<accession>A0AAW4L4F7</accession>
<dbReference type="Proteomes" id="UP000811899">
    <property type="component" value="Unassembled WGS sequence"/>
</dbReference>
<dbReference type="GO" id="GO:0035312">
    <property type="term" value="F:5'-3' DNA exonuclease activity"/>
    <property type="evidence" value="ECO:0007669"/>
    <property type="project" value="TreeGrafter"/>
</dbReference>
<dbReference type="AlphaFoldDB" id="A0AAW4L4F7"/>
<evidence type="ECO:0000313" key="3">
    <source>
        <dbReference type="Proteomes" id="UP000811899"/>
    </source>
</evidence>
<dbReference type="InterPro" id="IPR016195">
    <property type="entry name" value="Pol/histidinol_Pase-like"/>
</dbReference>
<dbReference type="EMBL" id="JAHCVJ010000003">
    <property type="protein sequence ID" value="MBT0664415.1"/>
    <property type="molecule type" value="Genomic_DNA"/>
</dbReference>
<evidence type="ECO:0000259" key="1">
    <source>
        <dbReference type="SMART" id="SM00481"/>
    </source>
</evidence>
<dbReference type="RefSeq" id="WP_214171192.1">
    <property type="nucleotide sequence ID" value="NZ_JAHCVJ010000003.1"/>
</dbReference>
<dbReference type="InterPro" id="IPR052018">
    <property type="entry name" value="PHP_domain"/>
</dbReference>
<evidence type="ECO:0000313" key="2">
    <source>
        <dbReference type="EMBL" id="MBT0664415.1"/>
    </source>
</evidence>
<dbReference type="InterPro" id="IPR004013">
    <property type="entry name" value="PHP_dom"/>
</dbReference>
<comment type="caution">
    <text evidence="2">The sequence shown here is derived from an EMBL/GenBank/DDBJ whole genome shotgun (WGS) entry which is preliminary data.</text>
</comment>
<name>A0AAW4L4F7_9BACT</name>
<dbReference type="Gene3D" id="3.20.20.140">
    <property type="entry name" value="Metal-dependent hydrolases"/>
    <property type="match status" value="1"/>
</dbReference>
<proteinExistence type="predicted"/>
<feature type="domain" description="Polymerase/histidinol phosphatase N-terminal" evidence="1">
    <location>
        <begin position="5"/>
        <end position="70"/>
    </location>
</feature>
<dbReference type="GO" id="GO:0004534">
    <property type="term" value="F:5'-3' RNA exonuclease activity"/>
    <property type="evidence" value="ECO:0007669"/>
    <property type="project" value="TreeGrafter"/>
</dbReference>
<keyword evidence="3" id="KW-1185">Reference proteome</keyword>
<sequence>MTAPVDLHIHSRHSDGTFSPTELVKMASAQGFKAIALADHDSISGIDEAIAAGEEFGVELIPAVELSIEIKNYHDVHLLAFFLDHKDKSFNERLNSFRERRDRRGEEIIARINDKLANNGKGSISFSEVVAGSDGALGRPHIARVLISRGYVTDMNQAFDEYLIPCDVPKEYFPAEEAIKEIHRIGGLAVLAHPTTISKDRSKLREVIGMMVAFGLDGLEAYNTLATIDDSEFLFAIARRHKLIVTGGSDFHGNEGEGLLGIRDNRFPLDYRLVESLKDRVAEKKSNQPQAV</sequence>